<dbReference type="RefSeq" id="WP_148697931.1">
    <property type="nucleotide sequence ID" value="NZ_CP017834.1"/>
</dbReference>
<dbReference type="STRING" id="1915309.AXG55_09785"/>
<keyword evidence="4" id="KW-1185">Reference proteome</keyword>
<evidence type="ECO:0000256" key="1">
    <source>
        <dbReference type="SAM" id="MobiDB-lite"/>
    </source>
</evidence>
<dbReference type="Proteomes" id="UP000184731">
    <property type="component" value="Chromosome"/>
</dbReference>
<evidence type="ECO:0000313" key="3">
    <source>
        <dbReference type="EMBL" id="APJ04178.1"/>
    </source>
</evidence>
<feature type="domain" description="Transglycosylase SLT" evidence="2">
    <location>
        <begin position="308"/>
        <end position="403"/>
    </location>
</feature>
<feature type="compositionally biased region" description="Polar residues" evidence="1">
    <location>
        <begin position="121"/>
        <end position="139"/>
    </location>
</feature>
<evidence type="ECO:0000313" key="4">
    <source>
        <dbReference type="Proteomes" id="UP000184731"/>
    </source>
</evidence>
<gene>
    <name evidence="3" type="ORF">AXG55_09785</name>
</gene>
<sequence length="466" mass="52712">MFLKNLQMTRQTLTLSLLFLSQAYYVLESRSLDLKVDLPPEAGMKPVLYYNPIVNHVPDTNSFKSSQKKEELDSKNQKKNAQKILKQEQEIIEDISYANKLGDIPPPPQSLSNSKNKVGANKQIQNVETQNSKSNLSKTRQMRDDNSILEQPNLLTSSPSMDYGKDPFPMLPCIENNVKFWGRVYTEIDLNEAFLHDKNNLAKVYASVTLPQNKTQRSEFMDKERKKYAKILDNISNKLKVPQNKWTKEERRIAKLFKKTELTYHNLQDAITNLRFQTGLKSQFDAGVQRSINYLPSVYPIVKQSGLPIELALLPHVESSYNSKAGSKVGAMGLWQIMPATMRMFEGADAVNKRTDPALSTRAAMKILKSDYAKIQNWPLTLTAYNHGVNGMLRAIDETGSRDLCKVIDHYSSPSFRFASSNFYAQFLAARKVAMHKYTVLAKKGKGGSSLVLRRTVLSAKGGSLK</sequence>
<dbReference type="SUPFAM" id="SSF53955">
    <property type="entry name" value="Lysozyme-like"/>
    <property type="match status" value="1"/>
</dbReference>
<reference evidence="3 4" key="1">
    <citation type="submission" date="2016-10" db="EMBL/GenBank/DDBJ databases">
        <title>Silvanigrella aquatica sp. nov., isolated from a freshwater lake located in the Black Forest, Germany, description of Silvanigrellaceae fam. nov., Silvanigrellales ord. nov., reclassification of the order Bdellovibrionales in the class Oligoflexia, reclassification of the families Bacteriovoracaceae and Halobacteriovoraceae in the new order Bacteriovoracales ord. nov., and reclassification of the family Pseudobacteriovoracaceae in the order Oligoflexiales.</title>
        <authorList>
            <person name="Hahn M.W."/>
            <person name="Schmidt J."/>
            <person name="Koll U."/>
            <person name="Rohde M."/>
            <person name="Verbag S."/>
            <person name="Pitt A."/>
            <person name="Nakai R."/>
            <person name="Naganuma T."/>
            <person name="Lang E."/>
        </authorList>
    </citation>
    <scope>NUCLEOTIDE SEQUENCE [LARGE SCALE GENOMIC DNA]</scope>
    <source>
        <strain evidence="3 4">MWH-Nonnen-W8red</strain>
    </source>
</reference>
<dbReference type="CDD" id="cd16894">
    <property type="entry name" value="MltD-like"/>
    <property type="match status" value="1"/>
</dbReference>
<organism evidence="3 4">
    <name type="scientific">Silvanigrella aquatica</name>
    <dbReference type="NCBI Taxonomy" id="1915309"/>
    <lineage>
        <taxon>Bacteria</taxon>
        <taxon>Pseudomonadati</taxon>
        <taxon>Bdellovibrionota</taxon>
        <taxon>Oligoflexia</taxon>
        <taxon>Silvanigrellales</taxon>
        <taxon>Silvanigrellaceae</taxon>
        <taxon>Silvanigrella</taxon>
    </lineage>
</organism>
<name>A0A1L4D1V6_9BACT</name>
<accession>A0A1L4D1V6</accession>
<feature type="region of interest" description="Disordered" evidence="1">
    <location>
        <begin position="121"/>
        <end position="159"/>
    </location>
</feature>
<proteinExistence type="predicted"/>
<dbReference type="OrthoDB" id="5288367at2"/>
<dbReference type="Pfam" id="PF01464">
    <property type="entry name" value="SLT"/>
    <property type="match status" value="1"/>
</dbReference>
<protein>
    <recommendedName>
        <fullName evidence="2">Transglycosylase SLT domain-containing protein</fullName>
    </recommendedName>
</protein>
<feature type="region of interest" description="Disordered" evidence="1">
    <location>
        <begin position="59"/>
        <end position="82"/>
    </location>
</feature>
<dbReference type="Gene3D" id="1.10.530.10">
    <property type="match status" value="1"/>
</dbReference>
<dbReference type="KEGG" id="saqi:AXG55_09785"/>
<dbReference type="InterPro" id="IPR008258">
    <property type="entry name" value="Transglycosylase_SLT_dom_1"/>
</dbReference>
<evidence type="ECO:0000259" key="2">
    <source>
        <dbReference type="Pfam" id="PF01464"/>
    </source>
</evidence>
<feature type="compositionally biased region" description="Polar residues" evidence="1">
    <location>
        <begin position="148"/>
        <end position="159"/>
    </location>
</feature>
<feature type="compositionally biased region" description="Basic and acidic residues" evidence="1">
    <location>
        <begin position="67"/>
        <end position="76"/>
    </location>
</feature>
<dbReference type="InterPro" id="IPR023346">
    <property type="entry name" value="Lysozyme-like_dom_sf"/>
</dbReference>
<dbReference type="EMBL" id="CP017834">
    <property type="protein sequence ID" value="APJ04178.1"/>
    <property type="molecule type" value="Genomic_DNA"/>
</dbReference>
<dbReference type="AlphaFoldDB" id="A0A1L4D1V6"/>